<dbReference type="Pfam" id="PF00700">
    <property type="entry name" value="Flagellin_C"/>
    <property type="match status" value="1"/>
</dbReference>
<dbReference type="GO" id="GO:0009288">
    <property type="term" value="C:bacterial-type flagellum"/>
    <property type="evidence" value="ECO:0007669"/>
    <property type="project" value="UniProtKB-SubCell"/>
</dbReference>
<dbReference type="SUPFAM" id="SSF64518">
    <property type="entry name" value="Phase 1 flagellin"/>
    <property type="match status" value="1"/>
</dbReference>
<dbReference type="Gene3D" id="1.20.1330.10">
    <property type="entry name" value="f41 fragment of flagellin, N-terminal domain"/>
    <property type="match status" value="1"/>
</dbReference>
<organism evidence="5 6">
    <name type="scientific">Clostridium beijerinckii</name>
    <name type="common">Clostridium MP</name>
    <dbReference type="NCBI Taxonomy" id="1520"/>
    <lineage>
        <taxon>Bacteria</taxon>
        <taxon>Bacillati</taxon>
        <taxon>Bacillota</taxon>
        <taxon>Clostridia</taxon>
        <taxon>Eubacteriales</taxon>
        <taxon>Clostridiaceae</taxon>
        <taxon>Clostridium</taxon>
    </lineage>
</organism>
<dbReference type="PANTHER" id="PTHR42792:SF2">
    <property type="entry name" value="FLAGELLIN"/>
    <property type="match status" value="1"/>
</dbReference>
<protein>
    <recommendedName>
        <fullName evidence="4">Flagellin C-terminal domain-containing protein</fullName>
    </recommendedName>
</protein>
<comment type="similarity">
    <text evidence="2">Belongs to the bacterial flagellin family.</text>
</comment>
<evidence type="ECO:0000259" key="4">
    <source>
        <dbReference type="Pfam" id="PF00700"/>
    </source>
</evidence>
<keyword evidence="3" id="KW-0975">Bacterial flagellum</keyword>
<dbReference type="Proteomes" id="UP000587880">
    <property type="component" value="Unassembled WGS sequence"/>
</dbReference>
<dbReference type="InterPro" id="IPR042187">
    <property type="entry name" value="Flagellin_C_sub2"/>
</dbReference>
<evidence type="ECO:0000313" key="5">
    <source>
        <dbReference type="EMBL" id="NMF03286.1"/>
    </source>
</evidence>
<evidence type="ECO:0000256" key="2">
    <source>
        <dbReference type="ARBA" id="ARBA00005709"/>
    </source>
</evidence>
<sequence>MSSTGNNLEVPFDYKNVLRLPTPNGTGQLSLFTNEGYPTTIEDNGKRLVFGTGSTSYPSIIVDGKNYYFQNQISSNPPGTSVNVMSDSIINDKYVTKYKLINTNNNVDLEVTQTIGIVADKYEIRYDVKNNSATSSQVGVEFNLDTDVADDDSAKFIVDGEDVLNEKLYSASSEVPDSFKVYNQYGTTNKIQASGILKTQENPYNSSIKYEILEEPSKFGIGKWHQGIENNDWVPSNNSTYGDSAYSIWYEEKALDAGETRSVNTFYGLSVPPTISIPDPVVIENPADIILQVGANNGNEFRVELSDVRTKKLFQDGYSLNTQDDANKLIKYVDVAIKKVSDERTKYGVYQNALEHIGNNVDNYGYNITSAESRISDTNMAKEVMEMSKSSIIEQSAQSILNQAEKMTQSIIDLMSKWQG</sequence>
<comment type="caution">
    <text evidence="5">The sequence shown here is derived from an EMBL/GenBank/DDBJ whole genome shotgun (WGS) entry which is preliminary data.</text>
</comment>
<name>A0A7X9XMV8_CLOBE</name>
<comment type="subcellular location">
    <subcellularLocation>
        <location evidence="1">Bacterial flagellum</location>
    </subcellularLocation>
</comment>
<evidence type="ECO:0000256" key="1">
    <source>
        <dbReference type="ARBA" id="ARBA00004365"/>
    </source>
</evidence>
<proteinExistence type="inferred from homology"/>
<reference evidence="5 6" key="1">
    <citation type="submission" date="2020-04" db="EMBL/GenBank/DDBJ databases">
        <authorList>
            <person name="Hitch T.C.A."/>
            <person name="Wylensek D."/>
            <person name="Clavel T."/>
        </authorList>
    </citation>
    <scope>NUCLEOTIDE SEQUENCE [LARGE SCALE GENOMIC DNA]</scope>
    <source>
        <strain evidence="5 6">WB01_NA02</strain>
    </source>
</reference>
<gene>
    <name evidence="5" type="ORF">HF849_00765</name>
</gene>
<accession>A0A7X9XMV8</accession>
<dbReference type="GO" id="GO:0005198">
    <property type="term" value="F:structural molecule activity"/>
    <property type="evidence" value="ECO:0007669"/>
    <property type="project" value="InterPro"/>
</dbReference>
<evidence type="ECO:0000256" key="3">
    <source>
        <dbReference type="ARBA" id="ARBA00023143"/>
    </source>
</evidence>
<dbReference type="InterPro" id="IPR046358">
    <property type="entry name" value="Flagellin_C"/>
</dbReference>
<dbReference type="EMBL" id="JABAGD010000001">
    <property type="protein sequence ID" value="NMF03286.1"/>
    <property type="molecule type" value="Genomic_DNA"/>
</dbReference>
<dbReference type="InterPro" id="IPR001492">
    <property type="entry name" value="Flagellin"/>
</dbReference>
<dbReference type="PANTHER" id="PTHR42792">
    <property type="entry name" value="FLAGELLIN"/>
    <property type="match status" value="1"/>
</dbReference>
<dbReference type="AlphaFoldDB" id="A0A7X9XMV8"/>
<feature type="domain" description="Flagellin C-terminal" evidence="4">
    <location>
        <begin position="330"/>
        <end position="415"/>
    </location>
</feature>
<dbReference type="Gene3D" id="6.10.10.10">
    <property type="entry name" value="Flagellar export chaperone, C-terminal domain"/>
    <property type="match status" value="1"/>
</dbReference>
<evidence type="ECO:0000313" key="6">
    <source>
        <dbReference type="Proteomes" id="UP000587880"/>
    </source>
</evidence>